<dbReference type="PATRIC" id="fig|1214101.3.peg.6582"/>
<dbReference type="PANTHER" id="PTHR43615:SF1">
    <property type="entry name" value="PPDK_N DOMAIN-CONTAINING PROTEIN"/>
    <property type="match status" value="1"/>
</dbReference>
<feature type="domain" description="PEP-utilising enzyme mobile" evidence="2">
    <location>
        <begin position="268"/>
        <end position="337"/>
    </location>
</feature>
<dbReference type="AlphaFoldDB" id="K4RC40"/>
<dbReference type="InterPro" id="IPR051549">
    <property type="entry name" value="PEP_Utilizing_Enz"/>
</dbReference>
<dbReference type="SUPFAM" id="SSF52009">
    <property type="entry name" value="Phosphohistidine domain"/>
    <property type="match status" value="1"/>
</dbReference>
<dbReference type="PANTHER" id="PTHR43615">
    <property type="entry name" value="PHOSPHOENOLPYRUVATE SYNTHASE-RELATED"/>
    <property type="match status" value="1"/>
</dbReference>
<gene>
    <name evidence="3" type="ORF">BN159_6496</name>
</gene>
<feature type="region of interest" description="Disordered" evidence="1">
    <location>
        <begin position="119"/>
        <end position="155"/>
    </location>
</feature>
<reference evidence="3 4" key="1">
    <citation type="journal article" date="2012" name="J. Bacteriol.">
        <title>Genome sequence of the bacterium Streptomyces davawensis JCM 4913 and heterologous production of the unique antibiotic roseoflavin.</title>
        <authorList>
            <person name="Jankowitsch F."/>
            <person name="Schwarz J."/>
            <person name="Ruckert C."/>
            <person name="Gust B."/>
            <person name="Szczepanowski R."/>
            <person name="Blom J."/>
            <person name="Pelzer S."/>
            <person name="Kalinowski J."/>
            <person name="Mack M."/>
        </authorList>
    </citation>
    <scope>NUCLEOTIDE SEQUENCE [LARGE SCALE GENOMIC DNA]</scope>
    <source>
        <strain evidence="4">DSM 101723 / JCM 4913 / KCC S-0913 / 768</strain>
    </source>
</reference>
<dbReference type="InterPro" id="IPR036637">
    <property type="entry name" value="Phosphohistidine_dom_sf"/>
</dbReference>
<dbReference type="STRING" id="1214101.BN159_6496"/>
<dbReference type="Gene3D" id="3.50.30.10">
    <property type="entry name" value="Phosphohistidine domain"/>
    <property type="match status" value="1"/>
</dbReference>
<dbReference type="InterPro" id="IPR008279">
    <property type="entry name" value="PEP-util_enz_mobile_dom"/>
</dbReference>
<organism evidence="3 4">
    <name type="scientific">Streptomyces davaonensis (strain DSM 101723 / JCM 4913 / KCC S-0913 / 768)</name>
    <dbReference type="NCBI Taxonomy" id="1214101"/>
    <lineage>
        <taxon>Bacteria</taxon>
        <taxon>Bacillati</taxon>
        <taxon>Actinomycetota</taxon>
        <taxon>Actinomycetes</taxon>
        <taxon>Kitasatosporales</taxon>
        <taxon>Streptomycetaceae</taxon>
        <taxon>Streptomyces</taxon>
    </lineage>
</organism>
<dbReference type="Pfam" id="PF00391">
    <property type="entry name" value="PEP-utilizers"/>
    <property type="match status" value="1"/>
</dbReference>
<dbReference type="HOGENOM" id="CLU_803898_0_0_11"/>
<name>K4RC40_STRDJ</name>
<evidence type="ECO:0000313" key="3">
    <source>
        <dbReference type="EMBL" id="CCK30875.1"/>
    </source>
</evidence>
<dbReference type="RefSeq" id="WP_015661210.1">
    <property type="nucleotide sequence ID" value="NC_020504.1"/>
</dbReference>
<sequence length="345" mass="35593">MGRLGAALPGLATDLVADVDRRLAEVPGPAGLSSAALTDELRWTRRALVSLHAQEALAGALLRESPTGRTAAGTALAALAAARARGVPDERIVATDPVVLALTAPSLLHDVHLPTAQPEQAPATALPGQDGMSTRHGSDPGKDRLPARTTSPAALPPREALRLRIRWIQELQIRLVREVARRAGLGAERIGLLRWPELVDALQGEGLPADLARRTPPAATPPLPDAFRLADGGLVVADRNSGRGDGLRGVSGGRAVGTAWDGSAPRPPDPVLVVRTLDPALAPLLPGLTGLVAQTGSPLSHLAVLAREFHLPAVVGAADAVHRFPVGARLTVDGTAGDVRLGDGS</sequence>
<evidence type="ECO:0000256" key="1">
    <source>
        <dbReference type="SAM" id="MobiDB-lite"/>
    </source>
</evidence>
<dbReference type="GO" id="GO:0016772">
    <property type="term" value="F:transferase activity, transferring phosphorus-containing groups"/>
    <property type="evidence" value="ECO:0007669"/>
    <property type="project" value="InterPro"/>
</dbReference>
<evidence type="ECO:0000313" key="4">
    <source>
        <dbReference type="Proteomes" id="UP000008043"/>
    </source>
</evidence>
<protein>
    <recommendedName>
        <fullName evidence="2">PEP-utilising enzyme mobile domain-containing protein</fullName>
    </recommendedName>
</protein>
<evidence type="ECO:0000259" key="2">
    <source>
        <dbReference type="Pfam" id="PF00391"/>
    </source>
</evidence>
<dbReference type="eggNOG" id="COG1080">
    <property type="taxonomic scope" value="Bacteria"/>
</dbReference>
<proteinExistence type="predicted"/>
<dbReference type="EMBL" id="HE971709">
    <property type="protein sequence ID" value="CCK30875.1"/>
    <property type="molecule type" value="Genomic_DNA"/>
</dbReference>
<accession>K4RC40</accession>
<dbReference type="Proteomes" id="UP000008043">
    <property type="component" value="Chromosome"/>
</dbReference>
<dbReference type="KEGG" id="sdv:BN159_6496"/>
<keyword evidence="4" id="KW-1185">Reference proteome</keyword>
<feature type="compositionally biased region" description="Basic and acidic residues" evidence="1">
    <location>
        <begin position="136"/>
        <end position="146"/>
    </location>
</feature>